<evidence type="ECO:0000313" key="2">
    <source>
        <dbReference type="Proteomes" id="UP000324222"/>
    </source>
</evidence>
<reference evidence="1 2" key="1">
    <citation type="submission" date="2019-05" db="EMBL/GenBank/DDBJ databases">
        <title>Another draft genome of Portunus trituberculatus and its Hox gene families provides insights of decapod evolution.</title>
        <authorList>
            <person name="Jeong J.-H."/>
            <person name="Song I."/>
            <person name="Kim S."/>
            <person name="Choi T."/>
            <person name="Kim D."/>
            <person name="Ryu S."/>
            <person name="Kim W."/>
        </authorList>
    </citation>
    <scope>NUCLEOTIDE SEQUENCE [LARGE SCALE GENOMIC DNA]</scope>
    <source>
        <tissue evidence="1">Muscle</tissue>
    </source>
</reference>
<dbReference type="Proteomes" id="UP000324222">
    <property type="component" value="Unassembled WGS sequence"/>
</dbReference>
<comment type="caution">
    <text evidence="1">The sequence shown here is derived from an EMBL/GenBank/DDBJ whole genome shotgun (WGS) entry which is preliminary data.</text>
</comment>
<proteinExistence type="predicted"/>
<sequence>MCYLQAYTLLQAAFCYPSVLCATIRMLHAVLVCVPDATCTLLSPASSFQRNFFLCGTLFYVPACSCCSGFATSSSVTDLRSCHRLIQSNKVDQCESAWVRSAHG</sequence>
<dbReference type="EMBL" id="VSRR010001971">
    <property type="protein sequence ID" value="MPC28818.1"/>
    <property type="molecule type" value="Genomic_DNA"/>
</dbReference>
<gene>
    <name evidence="1" type="ORF">E2C01_022029</name>
</gene>
<protein>
    <submittedName>
        <fullName evidence="1">Uncharacterized protein</fullName>
    </submittedName>
</protein>
<name>A0A5B7E4Y7_PORTR</name>
<evidence type="ECO:0000313" key="1">
    <source>
        <dbReference type="EMBL" id="MPC28818.1"/>
    </source>
</evidence>
<organism evidence="1 2">
    <name type="scientific">Portunus trituberculatus</name>
    <name type="common">Swimming crab</name>
    <name type="synonym">Neptunus trituberculatus</name>
    <dbReference type="NCBI Taxonomy" id="210409"/>
    <lineage>
        <taxon>Eukaryota</taxon>
        <taxon>Metazoa</taxon>
        <taxon>Ecdysozoa</taxon>
        <taxon>Arthropoda</taxon>
        <taxon>Crustacea</taxon>
        <taxon>Multicrustacea</taxon>
        <taxon>Malacostraca</taxon>
        <taxon>Eumalacostraca</taxon>
        <taxon>Eucarida</taxon>
        <taxon>Decapoda</taxon>
        <taxon>Pleocyemata</taxon>
        <taxon>Brachyura</taxon>
        <taxon>Eubrachyura</taxon>
        <taxon>Portunoidea</taxon>
        <taxon>Portunidae</taxon>
        <taxon>Portuninae</taxon>
        <taxon>Portunus</taxon>
    </lineage>
</organism>
<keyword evidence="2" id="KW-1185">Reference proteome</keyword>
<dbReference type="AlphaFoldDB" id="A0A5B7E4Y7"/>
<accession>A0A5B7E4Y7</accession>